<organism evidence="2">
    <name type="scientific">Cupriavidus pinatubonensis (strain JMP 134 / LMG 1197)</name>
    <name type="common">Cupriavidus necator (strain JMP 134)</name>
    <dbReference type="NCBI Taxonomy" id="264198"/>
    <lineage>
        <taxon>Bacteria</taxon>
        <taxon>Pseudomonadati</taxon>
        <taxon>Pseudomonadota</taxon>
        <taxon>Betaproteobacteria</taxon>
        <taxon>Burkholderiales</taxon>
        <taxon>Burkholderiaceae</taxon>
        <taxon>Cupriavidus</taxon>
    </lineage>
</organism>
<evidence type="ECO:0000256" key="1">
    <source>
        <dbReference type="SAM" id="Phobius"/>
    </source>
</evidence>
<dbReference type="PANTHER" id="PTHR43044:SF1">
    <property type="entry name" value="QUINOL:CYTOCHROME C OXIDOREDUCTASE QUINONE-BINDING SUBUNIT 2"/>
    <property type="match status" value="1"/>
</dbReference>
<feature type="transmembrane region" description="Helical" evidence="1">
    <location>
        <begin position="275"/>
        <end position="295"/>
    </location>
</feature>
<name>Q46SV1_CUPPJ</name>
<keyword evidence="1" id="KW-0472">Membrane</keyword>
<protein>
    <submittedName>
        <fullName evidence="2">Quinol:cytochrome c oxidoreductase quinone-binding subunit 2</fullName>
    </submittedName>
</protein>
<dbReference type="EMBL" id="CP000091">
    <property type="protein sequence ID" value="AAZ63783.1"/>
    <property type="molecule type" value="Genomic_DNA"/>
</dbReference>
<feature type="transmembrane region" description="Helical" evidence="1">
    <location>
        <begin position="57"/>
        <end position="77"/>
    </location>
</feature>
<keyword evidence="1" id="KW-1133">Transmembrane helix</keyword>
<feature type="transmembrane region" description="Helical" evidence="1">
    <location>
        <begin position="243"/>
        <end position="263"/>
    </location>
</feature>
<dbReference type="AlphaFoldDB" id="Q46SV1"/>
<feature type="transmembrane region" description="Helical" evidence="1">
    <location>
        <begin position="202"/>
        <end position="223"/>
    </location>
</feature>
<evidence type="ECO:0000313" key="2">
    <source>
        <dbReference type="EMBL" id="AAZ63783.1"/>
    </source>
</evidence>
<feature type="transmembrane region" description="Helical" evidence="1">
    <location>
        <begin position="164"/>
        <end position="190"/>
    </location>
</feature>
<dbReference type="OrthoDB" id="140980at2"/>
<accession>Q46SV1</accession>
<gene>
    <name evidence="2" type="ordered locus">Reut_B4432</name>
</gene>
<feature type="transmembrane region" description="Helical" evidence="1">
    <location>
        <begin position="137"/>
        <end position="158"/>
    </location>
</feature>
<dbReference type="PANTHER" id="PTHR43044">
    <property type="match status" value="1"/>
</dbReference>
<dbReference type="eggNOG" id="COG4531">
    <property type="taxonomic scope" value="Bacteria"/>
</dbReference>
<dbReference type="HOGENOM" id="CLU_042661_0_0_4"/>
<feature type="transmembrane region" description="Helical" evidence="1">
    <location>
        <begin position="102"/>
        <end position="125"/>
    </location>
</feature>
<feature type="transmembrane region" description="Helical" evidence="1">
    <location>
        <begin position="12"/>
        <end position="36"/>
    </location>
</feature>
<dbReference type="KEGG" id="reu:Reut_B4432"/>
<proteinExistence type="predicted"/>
<keyword evidence="1" id="KW-0812">Transmembrane</keyword>
<reference evidence="2" key="1">
    <citation type="submission" date="2005-08" db="EMBL/GenBank/DDBJ databases">
        <title>Complete sequence of chromosome 2 of Ralstonia eutropha JMP134.</title>
        <authorList>
            <person name="Copeland A."/>
            <person name="Lucas S."/>
            <person name="Lapidus A."/>
            <person name="Barry K."/>
            <person name="Detter J.C."/>
            <person name="Glavina T."/>
            <person name="Hammon N."/>
            <person name="Israni S."/>
            <person name="Pitluck S."/>
            <person name="Goltsman E."/>
            <person name="Martinez M."/>
            <person name="Schmutz J."/>
            <person name="Larimer F."/>
            <person name="Land M."/>
            <person name="Lykidis A."/>
            <person name="Richardson P."/>
        </authorList>
    </citation>
    <scope>NUCLEOTIDE SEQUENCE [LARGE SCALE GENOMIC DNA]</scope>
    <source>
        <strain evidence="2">JMP134</strain>
    </source>
</reference>
<dbReference type="STRING" id="264198.Reut_B4432"/>
<sequence>MSAHPGTTALALYLCAWWCCIGIVLGGLVMVWIHNLSGGAWGEPLRAPLLDLSRHTWLLALLFVPVLAGTTVLYPWATDAALGIRRWPHEIAPANAAFKSMWLTPLAFVLRGVVVLVVWIVLAAMSRSARWTRSARFAAAALIVYGITVSIAAVDWIMSLMPLWYSSVFGLLLATGQACAGLALGTWVAARRGARPQVLQDLGNLLLTAVITWTYLAFMQYLIIWAEDLPHETGWYLVRRHGIWPLLAWALALGHFVLPMLALLSRRLKRSPARLATVAATLLVMHLLDACWLVLPSTGAGGQT</sequence>